<reference evidence="1" key="1">
    <citation type="submission" date="2021-06" db="EMBL/GenBank/DDBJ databases">
        <authorList>
            <person name="Kallberg Y."/>
            <person name="Tangrot J."/>
            <person name="Rosling A."/>
        </authorList>
    </citation>
    <scope>NUCLEOTIDE SEQUENCE</scope>
    <source>
        <strain evidence="1">IN212</strain>
    </source>
</reference>
<sequence>SVDGGLQEISQNMLRDVRQNTKNSEITKQLDCNKISKEEKTYEILS</sequence>
<gene>
    <name evidence="1" type="ORF">RFULGI_LOCUS14459</name>
</gene>
<protein>
    <submittedName>
        <fullName evidence="1">6341_t:CDS:1</fullName>
    </submittedName>
</protein>
<name>A0A9N9NTP9_9GLOM</name>
<feature type="non-terminal residue" evidence="1">
    <location>
        <position position="1"/>
    </location>
</feature>
<feature type="non-terminal residue" evidence="1">
    <location>
        <position position="46"/>
    </location>
</feature>
<dbReference type="Proteomes" id="UP000789396">
    <property type="component" value="Unassembled WGS sequence"/>
</dbReference>
<dbReference type="EMBL" id="CAJVPZ010042059">
    <property type="protein sequence ID" value="CAG8763025.1"/>
    <property type="molecule type" value="Genomic_DNA"/>
</dbReference>
<keyword evidence="2" id="KW-1185">Reference proteome</keyword>
<evidence type="ECO:0000313" key="1">
    <source>
        <dbReference type="EMBL" id="CAG8763025.1"/>
    </source>
</evidence>
<evidence type="ECO:0000313" key="2">
    <source>
        <dbReference type="Proteomes" id="UP000789396"/>
    </source>
</evidence>
<proteinExistence type="predicted"/>
<dbReference type="AlphaFoldDB" id="A0A9N9NTP9"/>
<organism evidence="1 2">
    <name type="scientific">Racocetra fulgida</name>
    <dbReference type="NCBI Taxonomy" id="60492"/>
    <lineage>
        <taxon>Eukaryota</taxon>
        <taxon>Fungi</taxon>
        <taxon>Fungi incertae sedis</taxon>
        <taxon>Mucoromycota</taxon>
        <taxon>Glomeromycotina</taxon>
        <taxon>Glomeromycetes</taxon>
        <taxon>Diversisporales</taxon>
        <taxon>Gigasporaceae</taxon>
        <taxon>Racocetra</taxon>
    </lineage>
</organism>
<comment type="caution">
    <text evidence="1">The sequence shown here is derived from an EMBL/GenBank/DDBJ whole genome shotgun (WGS) entry which is preliminary data.</text>
</comment>
<accession>A0A9N9NTP9</accession>